<dbReference type="Pfam" id="PF03748">
    <property type="entry name" value="FliL"/>
    <property type="match status" value="1"/>
</dbReference>
<dbReference type="RefSeq" id="WP_039632547.1">
    <property type="nucleotide sequence ID" value="NZ_AYSO01000015.1"/>
</dbReference>
<dbReference type="Proteomes" id="UP000031366">
    <property type="component" value="Unassembled WGS sequence"/>
</dbReference>
<evidence type="ECO:0000256" key="5">
    <source>
        <dbReference type="ARBA" id="ARBA00022500"/>
    </source>
</evidence>
<dbReference type="STRING" id="29341.RSJ17_12695"/>
<gene>
    <name evidence="11" type="ORF">U732_1508</name>
</gene>
<evidence type="ECO:0000256" key="10">
    <source>
        <dbReference type="RuleBase" id="RU364125"/>
    </source>
</evidence>
<keyword evidence="5 10" id="KW-0145">Chemotaxis</keyword>
<feature type="transmembrane region" description="Helical" evidence="10">
    <location>
        <begin position="12"/>
        <end position="35"/>
    </location>
</feature>
<dbReference type="PANTHER" id="PTHR35091">
    <property type="entry name" value="FLAGELLAR PROTEIN FLIL"/>
    <property type="match status" value="1"/>
</dbReference>
<organism evidence="11 12">
    <name type="scientific">Clostridium argentinense CDC 2741</name>
    <dbReference type="NCBI Taxonomy" id="1418104"/>
    <lineage>
        <taxon>Bacteria</taxon>
        <taxon>Bacillati</taxon>
        <taxon>Bacillota</taxon>
        <taxon>Clostridia</taxon>
        <taxon>Eubacteriales</taxon>
        <taxon>Clostridiaceae</taxon>
        <taxon>Clostridium</taxon>
    </lineage>
</organism>
<comment type="caution">
    <text evidence="11">The sequence shown here is derived from an EMBL/GenBank/DDBJ whole genome shotgun (WGS) entry which is preliminary data.</text>
</comment>
<comment type="similarity">
    <text evidence="3 10">Belongs to the FliL family.</text>
</comment>
<keyword evidence="8 10" id="KW-1133">Transmembrane helix</keyword>
<dbReference type="PANTHER" id="PTHR35091:SF2">
    <property type="entry name" value="FLAGELLAR PROTEIN FLIL"/>
    <property type="match status" value="1"/>
</dbReference>
<dbReference type="GO" id="GO:0006935">
    <property type="term" value="P:chemotaxis"/>
    <property type="evidence" value="ECO:0007669"/>
    <property type="project" value="UniProtKB-KW"/>
</dbReference>
<sequence>MGEDNKKSNVFKIILIVLLVLLLIGGAAFAGFFIATKNSPKNDPNAVATGTNVLKDEVFFEVDELLVNLADEGKPRYLKIKIALSYQNNGGLTKELETKKPKIRDVIANILRTKKTTDLSPEGIDPLKKELNEKVNEILSEGKIVDVYFSEILVQ</sequence>
<evidence type="ECO:0000313" key="12">
    <source>
        <dbReference type="Proteomes" id="UP000031366"/>
    </source>
</evidence>
<dbReference type="GO" id="GO:0071978">
    <property type="term" value="P:bacterial-type flagellum-dependent swarming motility"/>
    <property type="evidence" value="ECO:0007669"/>
    <property type="project" value="TreeGrafter"/>
</dbReference>
<dbReference type="GO" id="GO:0009425">
    <property type="term" value="C:bacterial-type flagellum basal body"/>
    <property type="evidence" value="ECO:0007669"/>
    <property type="project" value="InterPro"/>
</dbReference>
<keyword evidence="11" id="KW-0969">Cilium</keyword>
<evidence type="ECO:0000313" key="11">
    <source>
        <dbReference type="EMBL" id="KIE47195.1"/>
    </source>
</evidence>
<keyword evidence="7 10" id="KW-0283">Flagellar rotation</keyword>
<proteinExistence type="inferred from homology"/>
<keyword evidence="12" id="KW-1185">Reference proteome</keyword>
<reference evidence="11 12" key="1">
    <citation type="journal article" date="2015" name="Infect. Genet. Evol.">
        <title>Genomic sequences of six botulinum neurotoxin-producing strains representing three clostridial species illustrate the mobility and diversity of botulinum neurotoxin genes.</title>
        <authorList>
            <person name="Smith T.J."/>
            <person name="Hill K.K."/>
            <person name="Xie G."/>
            <person name="Foley B.T."/>
            <person name="Williamson C.H."/>
            <person name="Foster J.T."/>
            <person name="Johnson S.L."/>
            <person name="Chertkov O."/>
            <person name="Teshima H."/>
            <person name="Gibbons H.S."/>
            <person name="Johnsky L.A."/>
            <person name="Karavis M.A."/>
            <person name="Smith L.A."/>
        </authorList>
    </citation>
    <scope>NUCLEOTIDE SEQUENCE [LARGE SCALE GENOMIC DNA]</scope>
    <source>
        <strain evidence="11 12">CDC 2741</strain>
    </source>
</reference>
<comment type="subcellular location">
    <subcellularLocation>
        <location evidence="2">Cell membrane</location>
        <topology evidence="2">Single-pass membrane protein</topology>
    </subcellularLocation>
</comment>
<evidence type="ECO:0000256" key="4">
    <source>
        <dbReference type="ARBA" id="ARBA00022475"/>
    </source>
</evidence>
<evidence type="ECO:0000256" key="1">
    <source>
        <dbReference type="ARBA" id="ARBA00002254"/>
    </source>
</evidence>
<evidence type="ECO:0000256" key="8">
    <source>
        <dbReference type="ARBA" id="ARBA00022989"/>
    </source>
</evidence>
<keyword evidence="4 10" id="KW-1003">Cell membrane</keyword>
<keyword evidence="11" id="KW-0282">Flagellum</keyword>
<evidence type="ECO:0000256" key="3">
    <source>
        <dbReference type="ARBA" id="ARBA00008281"/>
    </source>
</evidence>
<evidence type="ECO:0000256" key="7">
    <source>
        <dbReference type="ARBA" id="ARBA00022779"/>
    </source>
</evidence>
<accession>A0A0C1UIR4</accession>
<protein>
    <recommendedName>
        <fullName evidence="10">Flagellar protein FliL</fullName>
    </recommendedName>
</protein>
<name>A0A0C1UIR4_9CLOT</name>
<dbReference type="InterPro" id="IPR005503">
    <property type="entry name" value="FliL"/>
</dbReference>
<dbReference type="OrthoDB" id="166089at2"/>
<keyword evidence="11" id="KW-0966">Cell projection</keyword>
<comment type="function">
    <text evidence="1 10">Controls the rotational direction of flagella during chemotaxis.</text>
</comment>
<keyword evidence="6 10" id="KW-0812">Transmembrane</keyword>
<dbReference type="AlphaFoldDB" id="A0A0C1UIR4"/>
<dbReference type="GO" id="GO:0005886">
    <property type="term" value="C:plasma membrane"/>
    <property type="evidence" value="ECO:0007669"/>
    <property type="project" value="UniProtKB-SubCell"/>
</dbReference>
<keyword evidence="9 10" id="KW-0472">Membrane</keyword>
<evidence type="ECO:0000256" key="2">
    <source>
        <dbReference type="ARBA" id="ARBA00004162"/>
    </source>
</evidence>
<evidence type="ECO:0000256" key="9">
    <source>
        <dbReference type="ARBA" id="ARBA00023136"/>
    </source>
</evidence>
<dbReference type="EMBL" id="AYSO01000015">
    <property type="protein sequence ID" value="KIE47195.1"/>
    <property type="molecule type" value="Genomic_DNA"/>
</dbReference>
<evidence type="ECO:0000256" key="6">
    <source>
        <dbReference type="ARBA" id="ARBA00022692"/>
    </source>
</evidence>